<keyword evidence="1" id="KW-0560">Oxidoreductase</keyword>
<dbReference type="Pfam" id="PF01370">
    <property type="entry name" value="Epimerase"/>
    <property type="match status" value="2"/>
</dbReference>
<evidence type="ECO:0000313" key="4">
    <source>
        <dbReference type="Proteomes" id="UP001140206"/>
    </source>
</evidence>
<dbReference type="PANTHER" id="PTHR10366">
    <property type="entry name" value="NAD DEPENDENT EPIMERASE/DEHYDRATASE"/>
    <property type="match status" value="1"/>
</dbReference>
<dbReference type="InterPro" id="IPR036291">
    <property type="entry name" value="NAD(P)-bd_dom_sf"/>
</dbReference>
<dbReference type="CDD" id="cd08958">
    <property type="entry name" value="FR_SDR_e"/>
    <property type="match status" value="1"/>
</dbReference>
<dbReference type="InterPro" id="IPR050425">
    <property type="entry name" value="NAD(P)_dehydrat-like"/>
</dbReference>
<gene>
    <name evidence="3" type="ORF">LUZ62_030707</name>
</gene>
<dbReference type="PANTHER" id="PTHR10366:SF503">
    <property type="entry name" value="TETRAKETIDE ALPHA-PYRONE REDUCTASE 2"/>
    <property type="match status" value="1"/>
</dbReference>
<dbReference type="FunFam" id="3.40.50.720:FF:000085">
    <property type="entry name" value="Dihydroflavonol reductase"/>
    <property type="match status" value="1"/>
</dbReference>
<dbReference type="Proteomes" id="UP001140206">
    <property type="component" value="Chromosome 1"/>
</dbReference>
<protein>
    <submittedName>
        <fullName evidence="3">Dihydroflavonol-4-reductase</fullName>
    </submittedName>
</protein>
<evidence type="ECO:0000256" key="1">
    <source>
        <dbReference type="ARBA" id="ARBA00023002"/>
    </source>
</evidence>
<evidence type="ECO:0000259" key="2">
    <source>
        <dbReference type="Pfam" id="PF01370"/>
    </source>
</evidence>
<feature type="domain" description="NAD-dependent epimerase/dehydratase" evidence="2">
    <location>
        <begin position="59"/>
        <end position="273"/>
    </location>
</feature>
<comment type="caution">
    <text evidence="3">The sequence shown here is derived from an EMBL/GenBank/DDBJ whole genome shotgun (WGS) entry which is preliminary data.</text>
</comment>
<proteinExistence type="predicted"/>
<reference evidence="3" key="1">
    <citation type="submission" date="2022-08" db="EMBL/GenBank/DDBJ databases">
        <authorList>
            <person name="Marques A."/>
        </authorList>
    </citation>
    <scope>NUCLEOTIDE SEQUENCE</scope>
    <source>
        <strain evidence="3">RhyPub2mFocal</strain>
        <tissue evidence="3">Leaves</tissue>
    </source>
</reference>
<dbReference type="Gene3D" id="3.40.50.720">
    <property type="entry name" value="NAD(P)-binding Rossmann-like Domain"/>
    <property type="match status" value="1"/>
</dbReference>
<dbReference type="SUPFAM" id="SSF51735">
    <property type="entry name" value="NAD(P)-binding Rossmann-fold domains"/>
    <property type="match status" value="1"/>
</dbReference>
<accession>A0AAV8HSC5</accession>
<dbReference type="AlphaFoldDB" id="A0AAV8HSC5"/>
<dbReference type="GO" id="GO:0016616">
    <property type="term" value="F:oxidoreductase activity, acting on the CH-OH group of donors, NAD or NADP as acceptor"/>
    <property type="evidence" value="ECO:0007669"/>
    <property type="project" value="TreeGrafter"/>
</dbReference>
<organism evidence="3 4">
    <name type="scientific">Rhynchospora pubera</name>
    <dbReference type="NCBI Taxonomy" id="906938"/>
    <lineage>
        <taxon>Eukaryota</taxon>
        <taxon>Viridiplantae</taxon>
        <taxon>Streptophyta</taxon>
        <taxon>Embryophyta</taxon>
        <taxon>Tracheophyta</taxon>
        <taxon>Spermatophyta</taxon>
        <taxon>Magnoliopsida</taxon>
        <taxon>Liliopsida</taxon>
        <taxon>Poales</taxon>
        <taxon>Cyperaceae</taxon>
        <taxon>Cyperoideae</taxon>
        <taxon>Rhynchosporeae</taxon>
        <taxon>Rhynchospora</taxon>
    </lineage>
</organism>
<dbReference type="InterPro" id="IPR001509">
    <property type="entry name" value="Epimerase_deHydtase"/>
</dbReference>
<feature type="domain" description="NAD-dependent epimerase/dehydratase" evidence="2">
    <location>
        <begin position="4"/>
        <end position="34"/>
    </location>
</feature>
<sequence>MKYCVTGGSGFIASHIIKSLLARGHTVRATVRDPGNHLLLCFISSSYNFNLALQDQVVSHVVCVLKGDGSKVQFLWDLEGAKERLELVQADLMLQGSFDDAVDGVVGVFHTASPVFPSNPQNIQETLIDPAIKGTTNVLMSCSRASSVRRVVLTSSCSAVRYRDDATLASPLGESHWSDPEYCKRYNLWYAYAKTIAEEEAWRLAKELEIELVVVNPSFVIGPLLAPNPTSTLAITLAVLKGKLSSYPNLTIGFVHVDNVVQCHIIAMEDKRASGRLICSGSVKHWSEIVNMLKSKYPSYSITDRCGDQKGDDNPHSMDTSKIRELGLPSFTSIEQMFDDCIKSFQAKGLL</sequence>
<keyword evidence="4" id="KW-1185">Reference proteome</keyword>
<evidence type="ECO:0000313" key="3">
    <source>
        <dbReference type="EMBL" id="KAJ4818141.1"/>
    </source>
</evidence>
<name>A0AAV8HSC5_9POAL</name>
<dbReference type="EMBL" id="JAMFTS010000001">
    <property type="protein sequence ID" value="KAJ4818141.1"/>
    <property type="molecule type" value="Genomic_DNA"/>
</dbReference>